<keyword evidence="4" id="KW-1003">Cell membrane</keyword>
<dbReference type="CDD" id="cd06550">
    <property type="entry name" value="TM_ABC_iron-siderophores_like"/>
    <property type="match status" value="1"/>
</dbReference>
<accession>Q6PV51</accession>
<keyword evidence="6 8" id="KW-1133">Transmembrane helix</keyword>
<dbReference type="FunFam" id="1.10.3470.10:FF:000001">
    <property type="entry name" value="Vitamin B12 ABC transporter permease BtuC"/>
    <property type="match status" value="1"/>
</dbReference>
<feature type="transmembrane region" description="Helical" evidence="8">
    <location>
        <begin position="271"/>
        <end position="298"/>
    </location>
</feature>
<dbReference type="AlphaFoldDB" id="Q6PV51"/>
<feature type="transmembrane region" description="Helical" evidence="8">
    <location>
        <begin position="225"/>
        <end position="246"/>
    </location>
</feature>
<feature type="transmembrane region" description="Helical" evidence="8">
    <location>
        <begin position="96"/>
        <end position="113"/>
    </location>
</feature>
<keyword evidence="7 8" id="KW-0472">Membrane</keyword>
<sequence>MIIKTITRIILLKKIIMSFNKAHNMPMGTLQAGRFSNDRRRLFGLFLCLILLLIIMACSLMFGAKAIPLQRVWQSLLGEYHGQDSMLILASRLPRTLMGVLAGAALGLAGAVIQALTRNPLADPGILGVNAGTSFAVIVGITVFGANAIGGYMVFAFIGAMITTLLVYWVGTLGSGRVNPLRLTLSGVAIGAVLAGISSGISLTHPMVYDSVRFWEAGSLDIRNMSVVIAVTPAIVVGTIIALLLARPLNAMHMGEDLAAALGAHIGRTQFWAVVAVTLLCGAATAAVGPIAFIGLMVPHIARWLVGPNQNWILPFTLVMTPILLLFSDIIGRFLVPGELRVSVVTAFIGAPLLIILVRRNARMTSL</sequence>
<evidence type="ECO:0000256" key="1">
    <source>
        <dbReference type="ARBA" id="ARBA00004651"/>
    </source>
</evidence>
<dbReference type="PANTHER" id="PTHR30472">
    <property type="entry name" value="FERRIC ENTEROBACTIN TRANSPORT SYSTEM PERMEASE PROTEIN"/>
    <property type="match status" value="1"/>
</dbReference>
<dbReference type="SUPFAM" id="SSF81345">
    <property type="entry name" value="ABC transporter involved in vitamin B12 uptake, BtuC"/>
    <property type="match status" value="1"/>
</dbReference>
<gene>
    <name evidence="9" type="primary">rupD</name>
</gene>
<evidence type="ECO:0000256" key="6">
    <source>
        <dbReference type="ARBA" id="ARBA00022989"/>
    </source>
</evidence>
<evidence type="ECO:0000256" key="8">
    <source>
        <dbReference type="SAM" id="Phobius"/>
    </source>
</evidence>
<keyword evidence="5 8" id="KW-0812">Transmembrane</keyword>
<dbReference type="InterPro" id="IPR000522">
    <property type="entry name" value="ABC_transptr_permease_BtuC"/>
</dbReference>
<feature type="transmembrane region" description="Helical" evidence="8">
    <location>
        <begin position="340"/>
        <end position="358"/>
    </location>
</feature>
<feature type="transmembrane region" description="Helical" evidence="8">
    <location>
        <begin position="125"/>
        <end position="146"/>
    </location>
</feature>
<dbReference type="GO" id="GO:0022857">
    <property type="term" value="F:transmembrane transporter activity"/>
    <property type="evidence" value="ECO:0007669"/>
    <property type="project" value="InterPro"/>
</dbReference>
<dbReference type="Pfam" id="PF01032">
    <property type="entry name" value="FecCD"/>
    <property type="match status" value="1"/>
</dbReference>
<dbReference type="GO" id="GO:0033214">
    <property type="term" value="P:siderophore-iron import into cell"/>
    <property type="evidence" value="ECO:0007669"/>
    <property type="project" value="TreeGrafter"/>
</dbReference>
<evidence type="ECO:0000256" key="2">
    <source>
        <dbReference type="ARBA" id="ARBA00007935"/>
    </source>
</evidence>
<organism evidence="9">
    <name type="scientific">Yersinia ruckeri</name>
    <dbReference type="NCBI Taxonomy" id="29486"/>
    <lineage>
        <taxon>Bacteria</taxon>
        <taxon>Pseudomonadati</taxon>
        <taxon>Pseudomonadota</taxon>
        <taxon>Gammaproteobacteria</taxon>
        <taxon>Enterobacterales</taxon>
        <taxon>Yersiniaceae</taxon>
        <taxon>Yersinia</taxon>
    </lineage>
</organism>
<dbReference type="InterPro" id="IPR037294">
    <property type="entry name" value="ABC_BtuC-like"/>
</dbReference>
<proteinExistence type="inferred from homology"/>
<dbReference type="PANTHER" id="PTHR30472:SF1">
    <property type="entry name" value="FE(3+) DICITRATE TRANSPORT SYSTEM PERMEASE PROTEIN FECC-RELATED"/>
    <property type="match status" value="1"/>
</dbReference>
<feature type="transmembrane region" description="Helical" evidence="8">
    <location>
        <begin position="310"/>
        <end position="328"/>
    </location>
</feature>
<reference evidence="9" key="1">
    <citation type="journal article" date="2004" name="Appl. Environ. Microbiol.">
        <title>Identification of specific in vivo-induced (ivi) genes in Yersinia ruckeri and analysis of ruckerbactin, a catecholate siderophore iron acquisition system.</title>
        <authorList>
            <person name="Fernandez L."/>
            <person name="Marquez I."/>
            <person name="Guijarro J.A."/>
        </authorList>
    </citation>
    <scope>NUCLEOTIDE SEQUENCE</scope>
    <source>
        <strain evidence="9">150</strain>
    </source>
</reference>
<evidence type="ECO:0000256" key="4">
    <source>
        <dbReference type="ARBA" id="ARBA00022475"/>
    </source>
</evidence>
<comment type="subcellular location">
    <subcellularLocation>
        <location evidence="1">Cell membrane</location>
        <topology evidence="1">Multi-pass membrane protein</topology>
    </subcellularLocation>
</comment>
<name>Q6PV51_YERRU</name>
<dbReference type="NCBIfam" id="NF007760">
    <property type="entry name" value="PRK10441.1"/>
    <property type="match status" value="1"/>
</dbReference>
<evidence type="ECO:0000256" key="5">
    <source>
        <dbReference type="ARBA" id="ARBA00022692"/>
    </source>
</evidence>
<evidence type="ECO:0000313" key="9">
    <source>
        <dbReference type="EMBL" id="AAS89656.1"/>
    </source>
</evidence>
<dbReference type="GO" id="GO:0005886">
    <property type="term" value="C:plasma membrane"/>
    <property type="evidence" value="ECO:0007669"/>
    <property type="project" value="UniProtKB-SubCell"/>
</dbReference>
<evidence type="ECO:0000256" key="7">
    <source>
        <dbReference type="ARBA" id="ARBA00023136"/>
    </source>
</evidence>
<comment type="similarity">
    <text evidence="2">Belongs to the binding-protein-dependent transport system permease family. FecCD subfamily.</text>
</comment>
<dbReference type="Gene3D" id="1.10.3470.10">
    <property type="entry name" value="ABC transporter involved in vitamin B12 uptake, BtuC"/>
    <property type="match status" value="1"/>
</dbReference>
<protein>
    <submittedName>
        <fullName evidence="9">RupD</fullName>
    </submittedName>
</protein>
<keyword evidence="3" id="KW-0813">Transport</keyword>
<dbReference type="EMBL" id="AY576531">
    <property type="protein sequence ID" value="AAS89656.1"/>
    <property type="molecule type" value="Genomic_DNA"/>
</dbReference>
<feature type="transmembrane region" description="Helical" evidence="8">
    <location>
        <begin position="152"/>
        <end position="171"/>
    </location>
</feature>
<feature type="transmembrane region" description="Helical" evidence="8">
    <location>
        <begin position="183"/>
        <end position="205"/>
    </location>
</feature>
<evidence type="ECO:0000256" key="3">
    <source>
        <dbReference type="ARBA" id="ARBA00022448"/>
    </source>
</evidence>